<gene>
    <name evidence="2" type="ORF">BRADI_1g73235v3</name>
</gene>
<sequence length="441" mass="49408">MALYMAMNLYFSGYREPCTPSVVHFDQSLRLCRWHCRTHRRDLAACAAALTASLCVASIKTPHTVSCWTSLLHAGQRLRHQHVAVYSNIYADTLPQHHSDYFVYRAGNERQPSLQRLLRPHPFFHDDDVGLLSRGPHYTVAVLRPATGSPLYDLHIFHTENPTEWIHRKVSVTEPQRRFPLLIPKNCGRLLYHETSTVISIGGEAGTMGWVDLWHGILLCDVLRDEPTLRGVPLPVPLDLVSCDNGLGTELGNPIPFQGIAFVKGCGDNPEDCLKLVHLETKTTFVPGNIETGSFSYQMHDWTILTYTNTAMTSSWNDWRRDCRIQASDITIDTQIKSELLQSGLLGPASGQALHNLLVSHPAPHISAAADHHGIVYLMARKKYQHPEGWILALDTRNKTLLGAAEFDVECLPFASHMYRPTGIAKYIKPSTGNAMFYGLS</sequence>
<organism evidence="2">
    <name type="scientific">Brachypodium distachyon</name>
    <name type="common">Purple false brome</name>
    <name type="synonym">Trachynia distachya</name>
    <dbReference type="NCBI Taxonomy" id="15368"/>
    <lineage>
        <taxon>Eukaryota</taxon>
        <taxon>Viridiplantae</taxon>
        <taxon>Streptophyta</taxon>
        <taxon>Embryophyta</taxon>
        <taxon>Tracheophyta</taxon>
        <taxon>Spermatophyta</taxon>
        <taxon>Magnoliopsida</taxon>
        <taxon>Liliopsida</taxon>
        <taxon>Poales</taxon>
        <taxon>Poaceae</taxon>
        <taxon>BOP clade</taxon>
        <taxon>Pooideae</taxon>
        <taxon>Stipodae</taxon>
        <taxon>Brachypodieae</taxon>
        <taxon>Brachypodium</taxon>
    </lineage>
</organism>
<dbReference type="Proteomes" id="UP000008810">
    <property type="component" value="Chromosome 1"/>
</dbReference>
<dbReference type="EMBL" id="CM000880">
    <property type="protein sequence ID" value="PNT78094.1"/>
    <property type="molecule type" value="Genomic_DNA"/>
</dbReference>
<dbReference type="AlphaFoldDB" id="A0A2K2DUZ6"/>
<evidence type="ECO:0000313" key="4">
    <source>
        <dbReference type="Proteomes" id="UP000008810"/>
    </source>
</evidence>
<accession>A0A2K2DUZ6</accession>
<evidence type="ECO:0000313" key="3">
    <source>
        <dbReference type="EnsemblPlants" id="PNT78094"/>
    </source>
</evidence>
<reference evidence="2" key="2">
    <citation type="submission" date="2017-06" db="EMBL/GenBank/DDBJ databases">
        <title>WGS assembly of Brachypodium distachyon.</title>
        <authorList>
            <consortium name="The International Brachypodium Initiative"/>
            <person name="Lucas S."/>
            <person name="Harmon-Smith M."/>
            <person name="Lail K."/>
            <person name="Tice H."/>
            <person name="Grimwood J."/>
            <person name="Bruce D."/>
            <person name="Barry K."/>
            <person name="Shu S."/>
            <person name="Lindquist E."/>
            <person name="Wang M."/>
            <person name="Pitluck S."/>
            <person name="Vogel J.P."/>
            <person name="Garvin D.F."/>
            <person name="Mockler T.C."/>
            <person name="Schmutz J."/>
            <person name="Rokhsar D."/>
            <person name="Bevan M.W."/>
        </authorList>
    </citation>
    <scope>NUCLEOTIDE SEQUENCE</scope>
    <source>
        <strain evidence="2">Bd21</strain>
    </source>
</reference>
<name>A0A2K2DUZ6_BRADI</name>
<evidence type="ECO:0000259" key="1">
    <source>
        <dbReference type="Pfam" id="PF07762"/>
    </source>
</evidence>
<reference evidence="2 3" key="1">
    <citation type="journal article" date="2010" name="Nature">
        <title>Genome sequencing and analysis of the model grass Brachypodium distachyon.</title>
        <authorList>
            <consortium name="International Brachypodium Initiative"/>
        </authorList>
    </citation>
    <scope>NUCLEOTIDE SEQUENCE [LARGE SCALE GENOMIC DNA]</scope>
    <source>
        <strain evidence="2 3">Bd21</strain>
    </source>
</reference>
<dbReference type="EnsemblPlants" id="PNT78094">
    <property type="protein sequence ID" value="PNT78094"/>
    <property type="gene ID" value="BRADI_1g73235v3"/>
</dbReference>
<protein>
    <recommendedName>
        <fullName evidence="1">DUF1618 domain-containing protein</fullName>
    </recommendedName>
</protein>
<keyword evidence="4" id="KW-1185">Reference proteome</keyword>
<dbReference type="InParanoid" id="A0A2K2DUZ6"/>
<dbReference type="OrthoDB" id="689972at2759"/>
<dbReference type="Pfam" id="PF07762">
    <property type="entry name" value="DUF1618"/>
    <property type="match status" value="1"/>
</dbReference>
<dbReference type="PANTHER" id="PTHR33074">
    <property type="entry name" value="EXPRESSED PROTEIN-RELATED"/>
    <property type="match status" value="1"/>
</dbReference>
<dbReference type="InterPro" id="IPR011676">
    <property type="entry name" value="DUF1618"/>
</dbReference>
<dbReference type="Gramene" id="PNT78094">
    <property type="protein sequence ID" value="PNT78094"/>
    <property type="gene ID" value="BRADI_1g73235v3"/>
</dbReference>
<reference evidence="3" key="3">
    <citation type="submission" date="2018-08" db="UniProtKB">
        <authorList>
            <consortium name="EnsemblPlants"/>
        </authorList>
    </citation>
    <scope>IDENTIFICATION</scope>
    <source>
        <strain evidence="3">cv. Bd21</strain>
    </source>
</reference>
<feature type="domain" description="DUF1618" evidence="1">
    <location>
        <begin position="210"/>
        <end position="341"/>
    </location>
</feature>
<dbReference type="FunCoup" id="A0A2K2DUZ6">
    <property type="interactions" value="201"/>
</dbReference>
<dbReference type="PANTHER" id="PTHR33074:SF62">
    <property type="entry name" value="EXPRESSED PROTEIN"/>
    <property type="match status" value="1"/>
</dbReference>
<evidence type="ECO:0000313" key="2">
    <source>
        <dbReference type="EMBL" id="PNT78094.1"/>
    </source>
</evidence>
<proteinExistence type="predicted"/>